<protein>
    <submittedName>
        <fullName evidence="10">DNA polymerase III, beta chain, central</fullName>
    </submittedName>
</protein>
<comment type="subcellular location">
    <subcellularLocation>
        <location evidence="1">Cytoplasm</location>
    </subcellularLocation>
</comment>
<gene>
    <name evidence="10" type="ORF">UFOVP680_5</name>
    <name evidence="11" type="ORF">UFOVP748_16</name>
</gene>
<dbReference type="EMBL" id="LR798347">
    <property type="protein sequence ID" value="CAB5225419.1"/>
    <property type="molecule type" value="Genomic_DNA"/>
</dbReference>
<name>A0A6J5NGW1_9CAUD</name>
<dbReference type="InterPro" id="IPR046938">
    <property type="entry name" value="DNA_clamp_sf"/>
</dbReference>
<keyword evidence="8" id="KW-0238">DNA-binding</keyword>
<dbReference type="PANTHER" id="PTHR30478:SF0">
    <property type="entry name" value="BETA SLIDING CLAMP"/>
    <property type="match status" value="1"/>
</dbReference>
<evidence type="ECO:0000313" key="11">
    <source>
        <dbReference type="EMBL" id="CAB5225419.1"/>
    </source>
</evidence>
<evidence type="ECO:0000256" key="4">
    <source>
        <dbReference type="ARBA" id="ARBA00022679"/>
    </source>
</evidence>
<dbReference type="GO" id="GO:0006271">
    <property type="term" value="P:DNA strand elongation involved in DNA replication"/>
    <property type="evidence" value="ECO:0007669"/>
    <property type="project" value="TreeGrafter"/>
</dbReference>
<keyword evidence="3" id="KW-0963">Cytoplasm</keyword>
<reference evidence="10" key="1">
    <citation type="submission" date="2020-04" db="EMBL/GenBank/DDBJ databases">
        <authorList>
            <person name="Chiriac C."/>
            <person name="Salcher M."/>
            <person name="Ghai R."/>
            <person name="Kavagutti S V."/>
        </authorList>
    </citation>
    <scope>NUCLEOTIDE SEQUENCE</scope>
</reference>
<dbReference type="GO" id="GO:0003887">
    <property type="term" value="F:DNA-directed DNA polymerase activity"/>
    <property type="evidence" value="ECO:0007669"/>
    <property type="project" value="UniProtKB-KW"/>
</dbReference>
<evidence type="ECO:0000256" key="2">
    <source>
        <dbReference type="ARBA" id="ARBA00010752"/>
    </source>
</evidence>
<comment type="similarity">
    <text evidence="2">Belongs to the beta sliding clamp family.</text>
</comment>
<dbReference type="GO" id="GO:0008408">
    <property type="term" value="F:3'-5' exonuclease activity"/>
    <property type="evidence" value="ECO:0007669"/>
    <property type="project" value="InterPro"/>
</dbReference>
<evidence type="ECO:0000256" key="8">
    <source>
        <dbReference type="ARBA" id="ARBA00023125"/>
    </source>
</evidence>
<evidence type="ECO:0000256" key="6">
    <source>
        <dbReference type="ARBA" id="ARBA00022705"/>
    </source>
</evidence>
<keyword evidence="7" id="KW-0239">DNA-directed DNA polymerase</keyword>
<dbReference type="InterPro" id="IPR022637">
    <property type="entry name" value="DNA_polIII_beta_cen"/>
</dbReference>
<dbReference type="InterPro" id="IPR001001">
    <property type="entry name" value="DNA_polIII_beta"/>
</dbReference>
<keyword evidence="4" id="KW-0808">Transferase</keyword>
<dbReference type="PANTHER" id="PTHR30478">
    <property type="entry name" value="DNA POLYMERASE III SUBUNIT BETA"/>
    <property type="match status" value="1"/>
</dbReference>
<feature type="domain" description="DNA polymerase III beta sliding clamp central" evidence="9">
    <location>
        <begin position="7"/>
        <end position="126"/>
    </location>
</feature>
<organism evidence="10">
    <name type="scientific">uncultured Caudovirales phage</name>
    <dbReference type="NCBI Taxonomy" id="2100421"/>
    <lineage>
        <taxon>Viruses</taxon>
        <taxon>Duplodnaviria</taxon>
        <taxon>Heunggongvirae</taxon>
        <taxon>Uroviricota</taxon>
        <taxon>Caudoviricetes</taxon>
        <taxon>Peduoviridae</taxon>
        <taxon>Maltschvirus</taxon>
        <taxon>Maltschvirus maltsch</taxon>
    </lineage>
</organism>
<evidence type="ECO:0000313" key="10">
    <source>
        <dbReference type="EMBL" id="CAB4157046.1"/>
    </source>
</evidence>
<dbReference type="GO" id="GO:0009360">
    <property type="term" value="C:DNA polymerase III complex"/>
    <property type="evidence" value="ECO:0007669"/>
    <property type="project" value="InterPro"/>
</dbReference>
<dbReference type="Pfam" id="PF02767">
    <property type="entry name" value="DNA_pol3_beta_2"/>
    <property type="match status" value="1"/>
</dbReference>
<dbReference type="GO" id="GO:0003677">
    <property type="term" value="F:DNA binding"/>
    <property type="evidence" value="ECO:0007669"/>
    <property type="project" value="UniProtKB-KW"/>
</dbReference>
<accession>A0A6J5NGW1</accession>
<dbReference type="SUPFAM" id="SSF55979">
    <property type="entry name" value="DNA clamp"/>
    <property type="match status" value="1"/>
</dbReference>
<keyword evidence="6" id="KW-0235">DNA replication</keyword>
<evidence type="ECO:0000256" key="1">
    <source>
        <dbReference type="ARBA" id="ARBA00004496"/>
    </source>
</evidence>
<evidence type="ECO:0000256" key="5">
    <source>
        <dbReference type="ARBA" id="ARBA00022695"/>
    </source>
</evidence>
<evidence type="ECO:0000259" key="9">
    <source>
        <dbReference type="Pfam" id="PF02767"/>
    </source>
</evidence>
<dbReference type="Gene3D" id="3.10.150.10">
    <property type="entry name" value="DNA Polymerase III, subunit A, domain 2"/>
    <property type="match status" value="1"/>
</dbReference>
<evidence type="ECO:0000256" key="3">
    <source>
        <dbReference type="ARBA" id="ARBA00022490"/>
    </source>
</evidence>
<dbReference type="EMBL" id="LR796649">
    <property type="protein sequence ID" value="CAB4157046.1"/>
    <property type="molecule type" value="Genomic_DNA"/>
</dbReference>
<keyword evidence="5" id="KW-0548">Nucleotidyltransferase</keyword>
<proteinExistence type="inferred from homology"/>
<sequence>MQVSIPAEIIKALLITAPKSDVRFYLNGVLLEVREEHATLIATDGHMLLAVPLPSDAIEGERIVGDYIIPRTLLDSVKPAKIGRTVRPLVLEISAGVGVQGQSVFSLTLKGATHGIDKPVDGRFPDWRRVIPAKASGEAVQFDARLISRFGDVYDALGGSKKFCAPIIHYNGTDAALVSNLGHNALGVIMPLREKTPAHPGVPAWAKQPQTPSP</sequence>
<evidence type="ECO:0000256" key="7">
    <source>
        <dbReference type="ARBA" id="ARBA00022932"/>
    </source>
</evidence>